<evidence type="ECO:0000256" key="6">
    <source>
        <dbReference type="SAM" id="MobiDB-lite"/>
    </source>
</evidence>
<evidence type="ECO:0000313" key="9">
    <source>
        <dbReference type="Proteomes" id="UP001183388"/>
    </source>
</evidence>
<dbReference type="InterPro" id="IPR011009">
    <property type="entry name" value="Kinase-like_dom_sf"/>
</dbReference>
<dbReference type="EMBL" id="JAVREN010000080">
    <property type="protein sequence ID" value="MDT0310565.1"/>
    <property type="molecule type" value="Genomic_DNA"/>
</dbReference>
<feature type="compositionally biased region" description="Pro residues" evidence="6">
    <location>
        <begin position="343"/>
        <end position="357"/>
    </location>
</feature>
<dbReference type="Proteomes" id="UP001183388">
    <property type="component" value="Unassembled WGS sequence"/>
</dbReference>
<evidence type="ECO:0000256" key="3">
    <source>
        <dbReference type="ARBA" id="ARBA00022777"/>
    </source>
</evidence>
<proteinExistence type="predicted"/>
<evidence type="ECO:0000259" key="7">
    <source>
        <dbReference type="PROSITE" id="PS50011"/>
    </source>
</evidence>
<feature type="region of interest" description="Disordered" evidence="6">
    <location>
        <begin position="305"/>
        <end position="385"/>
    </location>
</feature>
<dbReference type="InterPro" id="IPR017441">
    <property type="entry name" value="Protein_kinase_ATP_BS"/>
</dbReference>
<evidence type="ECO:0000256" key="5">
    <source>
        <dbReference type="PROSITE-ProRule" id="PRU10141"/>
    </source>
</evidence>
<dbReference type="PANTHER" id="PTHR43289:SF34">
    <property type="entry name" value="SERINE_THREONINE-PROTEIN KINASE YBDM-RELATED"/>
    <property type="match status" value="1"/>
</dbReference>
<feature type="compositionally biased region" description="Pro residues" evidence="6">
    <location>
        <begin position="364"/>
        <end position="385"/>
    </location>
</feature>
<protein>
    <submittedName>
        <fullName evidence="8">Serine/threonine-protein kinase</fullName>
        <ecNumber evidence="8">2.7.11.1</ecNumber>
    </submittedName>
</protein>
<dbReference type="Pfam" id="PF00069">
    <property type="entry name" value="Pkinase"/>
    <property type="match status" value="1"/>
</dbReference>
<organism evidence="8 9">
    <name type="scientific">Streptomyces boetiae</name>
    <dbReference type="NCBI Taxonomy" id="3075541"/>
    <lineage>
        <taxon>Bacteria</taxon>
        <taxon>Bacillati</taxon>
        <taxon>Actinomycetota</taxon>
        <taxon>Actinomycetes</taxon>
        <taxon>Kitasatosporales</taxon>
        <taxon>Streptomycetaceae</taxon>
        <taxon>Streptomyces</taxon>
    </lineage>
</organism>
<feature type="compositionally biased region" description="Pro residues" evidence="6">
    <location>
        <begin position="307"/>
        <end position="330"/>
    </location>
</feature>
<dbReference type="EC" id="2.7.11.1" evidence="8"/>
<sequence length="385" mass="40134">MAPSDAPPSPFGPLGPGDPREVAGYRLQARLGSGGMGTVYLSYTRGGQAVALKVVRGEFADDPEFRRRFEQEVRAARRVQGVYTVPVLDSNTEGAAPWLATAYVPALSLSDAVRAHGPLPLESVLLLVGGVAEALQSIHAAGVIHRDLKPGNVLLAGDGPKVIDFGIARAADATALTGTDVRVGTPSYMAPEQITGTSATPATDVFALGIVTHYAATAAHPFGEGTAHGLMYRIVQEPPDVSAAPEALRGLIHACLAKDPAQRPTPAQVIDACRALSPGRMLQRRDSWLPAPVASEVTRLINARPPTALPATPPPPPPAAPRSGPAPWPPSWTASPGNRPRTRPPSPRPTASWPPGPRSGARWPRPPASPTTPPAAPPTSPSSWT</sequence>
<dbReference type="PROSITE" id="PS00107">
    <property type="entry name" value="PROTEIN_KINASE_ATP"/>
    <property type="match status" value="1"/>
</dbReference>
<keyword evidence="3 8" id="KW-0418">Kinase</keyword>
<reference evidence="9" key="1">
    <citation type="submission" date="2023-07" db="EMBL/GenBank/DDBJ databases">
        <title>30 novel species of actinomycetes from the DSMZ collection.</title>
        <authorList>
            <person name="Nouioui I."/>
        </authorList>
    </citation>
    <scope>NUCLEOTIDE SEQUENCE [LARGE SCALE GENOMIC DNA]</scope>
    <source>
        <strain evidence="9">DSM 44917</strain>
    </source>
</reference>
<dbReference type="Gene3D" id="1.10.510.10">
    <property type="entry name" value="Transferase(Phosphotransferase) domain 1"/>
    <property type="match status" value="1"/>
</dbReference>
<dbReference type="RefSeq" id="WP_311633531.1">
    <property type="nucleotide sequence ID" value="NZ_JAVREN010000080.1"/>
</dbReference>
<dbReference type="SUPFAM" id="SSF56112">
    <property type="entry name" value="Protein kinase-like (PK-like)"/>
    <property type="match status" value="1"/>
</dbReference>
<gene>
    <name evidence="8" type="ORF">RM780_26985</name>
</gene>
<dbReference type="GO" id="GO:0004674">
    <property type="term" value="F:protein serine/threonine kinase activity"/>
    <property type="evidence" value="ECO:0007669"/>
    <property type="project" value="UniProtKB-EC"/>
</dbReference>
<evidence type="ECO:0000256" key="1">
    <source>
        <dbReference type="ARBA" id="ARBA00022679"/>
    </source>
</evidence>
<accession>A0ABU2LG51</accession>
<feature type="non-terminal residue" evidence="8">
    <location>
        <position position="385"/>
    </location>
</feature>
<name>A0ABU2LG51_9ACTN</name>
<feature type="binding site" evidence="5">
    <location>
        <position position="53"/>
    </location>
    <ligand>
        <name>ATP</name>
        <dbReference type="ChEBI" id="CHEBI:30616"/>
    </ligand>
</feature>
<dbReference type="PANTHER" id="PTHR43289">
    <property type="entry name" value="MITOGEN-ACTIVATED PROTEIN KINASE KINASE KINASE 20-RELATED"/>
    <property type="match status" value="1"/>
</dbReference>
<dbReference type="CDD" id="cd14014">
    <property type="entry name" value="STKc_PknB_like"/>
    <property type="match status" value="1"/>
</dbReference>
<feature type="domain" description="Protein kinase" evidence="7">
    <location>
        <begin position="25"/>
        <end position="289"/>
    </location>
</feature>
<keyword evidence="9" id="KW-1185">Reference proteome</keyword>
<dbReference type="InterPro" id="IPR000719">
    <property type="entry name" value="Prot_kinase_dom"/>
</dbReference>
<evidence type="ECO:0000313" key="8">
    <source>
        <dbReference type="EMBL" id="MDT0310565.1"/>
    </source>
</evidence>
<evidence type="ECO:0000256" key="4">
    <source>
        <dbReference type="ARBA" id="ARBA00022840"/>
    </source>
</evidence>
<dbReference type="InterPro" id="IPR008271">
    <property type="entry name" value="Ser/Thr_kinase_AS"/>
</dbReference>
<keyword evidence="2 5" id="KW-0547">Nucleotide-binding</keyword>
<comment type="caution">
    <text evidence="8">The sequence shown here is derived from an EMBL/GenBank/DDBJ whole genome shotgun (WGS) entry which is preliminary data.</text>
</comment>
<dbReference type="Gene3D" id="3.30.200.20">
    <property type="entry name" value="Phosphorylase Kinase, domain 1"/>
    <property type="match status" value="1"/>
</dbReference>
<dbReference type="SMART" id="SM00220">
    <property type="entry name" value="S_TKc"/>
    <property type="match status" value="1"/>
</dbReference>
<evidence type="ECO:0000256" key="2">
    <source>
        <dbReference type="ARBA" id="ARBA00022741"/>
    </source>
</evidence>
<dbReference type="PROSITE" id="PS50011">
    <property type="entry name" value="PROTEIN_KINASE_DOM"/>
    <property type="match status" value="1"/>
</dbReference>
<keyword evidence="4 5" id="KW-0067">ATP-binding</keyword>
<keyword evidence="1 8" id="KW-0808">Transferase</keyword>
<dbReference type="PROSITE" id="PS00108">
    <property type="entry name" value="PROTEIN_KINASE_ST"/>
    <property type="match status" value="1"/>
</dbReference>